<accession>A7E4D8</accession>
<keyword evidence="2" id="KW-1185">Reference proteome</keyword>
<evidence type="ECO:0000313" key="1">
    <source>
        <dbReference type="EMBL" id="EDN90760.1"/>
    </source>
</evidence>
<organism evidence="1 2">
    <name type="scientific">Sclerotinia sclerotiorum (strain ATCC 18683 / 1980 / Ss-1)</name>
    <name type="common">White mold</name>
    <name type="synonym">Whetzelinia sclerotiorum</name>
    <dbReference type="NCBI Taxonomy" id="665079"/>
    <lineage>
        <taxon>Eukaryota</taxon>
        <taxon>Fungi</taxon>
        <taxon>Dikarya</taxon>
        <taxon>Ascomycota</taxon>
        <taxon>Pezizomycotina</taxon>
        <taxon>Leotiomycetes</taxon>
        <taxon>Helotiales</taxon>
        <taxon>Sclerotiniaceae</taxon>
        <taxon>Sclerotinia</taxon>
    </lineage>
</organism>
<dbReference type="InParanoid" id="A7E4D8"/>
<dbReference type="Proteomes" id="UP000001312">
    <property type="component" value="Unassembled WGS sequence"/>
</dbReference>
<proteinExistence type="predicted"/>
<dbReference type="HOGENOM" id="CLU_1678993_0_0_1"/>
<evidence type="ECO:0000313" key="2">
    <source>
        <dbReference type="Proteomes" id="UP000001312"/>
    </source>
</evidence>
<protein>
    <submittedName>
        <fullName evidence="1">Uncharacterized protein</fullName>
    </submittedName>
</protein>
<reference evidence="2" key="1">
    <citation type="journal article" date="2011" name="PLoS Genet.">
        <title>Genomic analysis of the necrotrophic fungal pathogens Sclerotinia sclerotiorum and Botrytis cinerea.</title>
        <authorList>
            <person name="Amselem J."/>
            <person name="Cuomo C.A."/>
            <person name="van Kan J.A."/>
            <person name="Viaud M."/>
            <person name="Benito E.P."/>
            <person name="Couloux A."/>
            <person name="Coutinho P.M."/>
            <person name="de Vries R.P."/>
            <person name="Dyer P.S."/>
            <person name="Fillinger S."/>
            <person name="Fournier E."/>
            <person name="Gout L."/>
            <person name="Hahn M."/>
            <person name="Kohn L."/>
            <person name="Lapalu N."/>
            <person name="Plummer K.M."/>
            <person name="Pradier J.M."/>
            <person name="Quevillon E."/>
            <person name="Sharon A."/>
            <person name="Simon A."/>
            <person name="ten Have A."/>
            <person name="Tudzynski B."/>
            <person name="Tudzynski P."/>
            <person name="Wincker P."/>
            <person name="Andrew M."/>
            <person name="Anthouard V."/>
            <person name="Beever R.E."/>
            <person name="Beffa R."/>
            <person name="Benoit I."/>
            <person name="Bouzid O."/>
            <person name="Brault B."/>
            <person name="Chen Z."/>
            <person name="Choquer M."/>
            <person name="Collemare J."/>
            <person name="Cotton P."/>
            <person name="Danchin E.G."/>
            <person name="Da Silva C."/>
            <person name="Gautier A."/>
            <person name="Giraud C."/>
            <person name="Giraud T."/>
            <person name="Gonzalez C."/>
            <person name="Grossetete S."/>
            <person name="Guldener U."/>
            <person name="Henrissat B."/>
            <person name="Howlett B.J."/>
            <person name="Kodira C."/>
            <person name="Kretschmer M."/>
            <person name="Lappartient A."/>
            <person name="Leroch M."/>
            <person name="Levis C."/>
            <person name="Mauceli E."/>
            <person name="Neuveglise C."/>
            <person name="Oeser B."/>
            <person name="Pearson M."/>
            <person name="Poulain J."/>
            <person name="Poussereau N."/>
            <person name="Quesneville H."/>
            <person name="Rascle C."/>
            <person name="Schumacher J."/>
            <person name="Segurens B."/>
            <person name="Sexton A."/>
            <person name="Silva E."/>
            <person name="Sirven C."/>
            <person name="Soanes D.M."/>
            <person name="Talbot N.J."/>
            <person name="Templeton M."/>
            <person name="Yandava C."/>
            <person name="Yarden O."/>
            <person name="Zeng Q."/>
            <person name="Rollins J.A."/>
            <person name="Lebrun M.H."/>
            <person name="Dickman M."/>
        </authorList>
    </citation>
    <scope>NUCLEOTIDE SEQUENCE [LARGE SCALE GENOMIC DNA]</scope>
    <source>
        <strain evidence="2">ATCC 18683 / 1980 / Ss-1</strain>
    </source>
</reference>
<sequence length="157" mass="17829">MWAILSISFESVMPFITVIFDNLGEKSLFRYSKFEVQSSTFDVRCSNSTDSSLEVLGALAPDEHGKDSQRLDRANCGLRQVPLTLIRVLNPDGRSPSDLEFRQLQGLFDIYAECSASIWFAVMYTPVHFDRYPGRWRALSETLELFPLPTIISPAEE</sequence>
<dbReference type="EMBL" id="CH476621">
    <property type="protein sequence ID" value="EDN90760.1"/>
    <property type="molecule type" value="Genomic_DNA"/>
</dbReference>
<dbReference type="AlphaFoldDB" id="A7E4D8"/>
<dbReference type="GeneID" id="5494534"/>
<dbReference type="KEGG" id="ssl:SS1G_00160"/>
<name>A7E4D8_SCLS1</name>
<dbReference type="RefSeq" id="XP_001598074.1">
    <property type="nucleotide sequence ID" value="XM_001598024.1"/>
</dbReference>
<gene>
    <name evidence="1" type="ORF">SS1G_00160</name>
</gene>